<evidence type="ECO:0000313" key="2">
    <source>
        <dbReference type="EMBL" id="EUC49187.1"/>
    </source>
</evidence>
<accession>W6ZBN9</accession>
<dbReference type="EMBL" id="KI963934">
    <property type="protein sequence ID" value="EUC49187.1"/>
    <property type="molecule type" value="Genomic_DNA"/>
</dbReference>
<feature type="region of interest" description="Disordered" evidence="1">
    <location>
        <begin position="52"/>
        <end position="93"/>
    </location>
</feature>
<dbReference type="OrthoDB" id="10578667at2759"/>
<evidence type="ECO:0000313" key="3">
    <source>
        <dbReference type="Proteomes" id="UP000054032"/>
    </source>
</evidence>
<keyword evidence="3" id="KW-1185">Reference proteome</keyword>
<dbReference type="KEGG" id="bor:COCMIDRAFT_23167"/>
<dbReference type="HOGENOM" id="CLU_1503198_0_0_1"/>
<dbReference type="Proteomes" id="UP000054032">
    <property type="component" value="Unassembled WGS sequence"/>
</dbReference>
<sequence>MPPSTTQPTPHTLVNLVGRHYHQEVIPASASSPVSAYARQLKSAQFSPLNIAWPSQNNVKPRSRGPATRAPTHESPSFDNHPSGRRGMHRRPVDTAMTRKQPYLALPGTRIIATSPSRSTYLEAKNLAFPSLMHSAAAAAGRLAAPSLLDSRTTRSFGLRCSASFNASSNPSPGFHRYC</sequence>
<dbReference type="AlphaFoldDB" id="W6ZBN9"/>
<dbReference type="RefSeq" id="XP_007684292.1">
    <property type="nucleotide sequence ID" value="XM_007686102.1"/>
</dbReference>
<name>W6ZBN9_COCMI</name>
<dbReference type="GeneID" id="19120385"/>
<gene>
    <name evidence="2" type="ORF">COCMIDRAFT_23167</name>
</gene>
<evidence type="ECO:0000256" key="1">
    <source>
        <dbReference type="SAM" id="MobiDB-lite"/>
    </source>
</evidence>
<protein>
    <submittedName>
        <fullName evidence="2">Uncharacterized protein</fullName>
    </submittedName>
</protein>
<proteinExistence type="predicted"/>
<reference evidence="2 3" key="1">
    <citation type="journal article" date="2013" name="PLoS Genet.">
        <title>Comparative genome structure, secondary metabolite, and effector coding capacity across Cochliobolus pathogens.</title>
        <authorList>
            <person name="Condon B.J."/>
            <person name="Leng Y."/>
            <person name="Wu D."/>
            <person name="Bushley K.E."/>
            <person name="Ohm R.A."/>
            <person name="Otillar R."/>
            <person name="Martin J."/>
            <person name="Schackwitz W."/>
            <person name="Grimwood J."/>
            <person name="MohdZainudin N."/>
            <person name="Xue C."/>
            <person name="Wang R."/>
            <person name="Manning V.A."/>
            <person name="Dhillon B."/>
            <person name="Tu Z.J."/>
            <person name="Steffenson B.J."/>
            <person name="Salamov A."/>
            <person name="Sun H."/>
            <person name="Lowry S."/>
            <person name="LaButti K."/>
            <person name="Han J."/>
            <person name="Copeland A."/>
            <person name="Lindquist E."/>
            <person name="Barry K."/>
            <person name="Schmutz J."/>
            <person name="Baker S.E."/>
            <person name="Ciuffetti L.M."/>
            <person name="Grigoriev I.V."/>
            <person name="Zhong S."/>
            <person name="Turgeon B.G."/>
        </authorList>
    </citation>
    <scope>NUCLEOTIDE SEQUENCE [LARGE SCALE GENOMIC DNA]</scope>
    <source>
        <strain evidence="2 3">ATCC 44560</strain>
    </source>
</reference>
<organism evidence="2 3">
    <name type="scientific">Bipolaris oryzae ATCC 44560</name>
    <dbReference type="NCBI Taxonomy" id="930090"/>
    <lineage>
        <taxon>Eukaryota</taxon>
        <taxon>Fungi</taxon>
        <taxon>Dikarya</taxon>
        <taxon>Ascomycota</taxon>
        <taxon>Pezizomycotina</taxon>
        <taxon>Dothideomycetes</taxon>
        <taxon>Pleosporomycetidae</taxon>
        <taxon>Pleosporales</taxon>
        <taxon>Pleosporineae</taxon>
        <taxon>Pleosporaceae</taxon>
        <taxon>Bipolaris</taxon>
    </lineage>
</organism>